<protein>
    <submittedName>
        <fullName evidence="6">Acyl-CoA synthetase</fullName>
    </submittedName>
</protein>
<gene>
    <name evidence="6" type="ORF">BRW65_26000</name>
</gene>
<reference evidence="6 7" key="1">
    <citation type="submission" date="2016-11" db="EMBL/GenBank/DDBJ databases">
        <title>Genome sequences of unsequenced Mycobacteria.</title>
        <authorList>
            <person name="Greninger A.L."/>
            <person name="Fang F."/>
            <person name="Jerome K.R."/>
        </authorList>
    </citation>
    <scope>NUCLEOTIDE SEQUENCE [LARGE SCALE GENOMIC DNA]</scope>
    <source>
        <strain evidence="6 7">M11</strain>
    </source>
</reference>
<dbReference type="GO" id="GO:0005524">
    <property type="term" value="F:ATP binding"/>
    <property type="evidence" value="ECO:0007669"/>
    <property type="project" value="UniProtKB-KW"/>
</dbReference>
<keyword evidence="7" id="KW-1185">Reference proteome</keyword>
<proteinExistence type="inferred from homology"/>
<organism evidence="6 7">
    <name type="scientific">Mycobacterium paraffinicum</name>
    <dbReference type="NCBI Taxonomy" id="53378"/>
    <lineage>
        <taxon>Bacteria</taxon>
        <taxon>Bacillati</taxon>
        <taxon>Actinomycetota</taxon>
        <taxon>Actinomycetes</taxon>
        <taxon>Mycobacteriales</taxon>
        <taxon>Mycobacteriaceae</taxon>
        <taxon>Mycobacterium</taxon>
    </lineage>
</organism>
<feature type="domain" description="AMP-dependent synthetase/ligase" evidence="5">
    <location>
        <begin position="454"/>
        <end position="782"/>
    </location>
</feature>
<dbReference type="FunFam" id="3.40.50.1820:FF:000210">
    <property type="entry name" value="Possible long-chain acyl-CoA synthase"/>
    <property type="match status" value="1"/>
</dbReference>
<comment type="caution">
    <text evidence="6">The sequence shown here is derived from an EMBL/GenBank/DDBJ whole genome shotgun (WGS) entry which is preliminary data.</text>
</comment>
<dbReference type="PANTHER" id="PTHR43107:SF15">
    <property type="entry name" value="FATTY ACID TRANSPORT PROTEIN 3, ISOFORM A"/>
    <property type="match status" value="1"/>
</dbReference>
<dbReference type="SUPFAM" id="SSF53474">
    <property type="entry name" value="alpha/beta-Hydrolases"/>
    <property type="match status" value="1"/>
</dbReference>
<dbReference type="Pfam" id="PF00501">
    <property type="entry name" value="AMP-binding"/>
    <property type="match status" value="1"/>
</dbReference>
<dbReference type="InterPro" id="IPR000873">
    <property type="entry name" value="AMP-dep_synth/lig_dom"/>
</dbReference>
<evidence type="ECO:0000256" key="1">
    <source>
        <dbReference type="ARBA" id="ARBA00006432"/>
    </source>
</evidence>
<keyword evidence="3" id="KW-0547">Nucleotide-binding</keyword>
<evidence type="ECO:0000256" key="2">
    <source>
        <dbReference type="ARBA" id="ARBA00022598"/>
    </source>
</evidence>
<dbReference type="InterPro" id="IPR029058">
    <property type="entry name" value="AB_hydrolase_fold"/>
</dbReference>
<dbReference type="NCBIfam" id="NF005898">
    <property type="entry name" value="PRK07868.1"/>
    <property type="match status" value="1"/>
</dbReference>
<dbReference type="AlphaFoldDB" id="A0A1Q4HK50"/>
<dbReference type="GO" id="GO:0044539">
    <property type="term" value="P:long-chain fatty acid import into cell"/>
    <property type="evidence" value="ECO:0007669"/>
    <property type="project" value="TreeGrafter"/>
</dbReference>
<name>A0A1Q4HK50_9MYCO</name>
<dbReference type="EMBL" id="MPNT01000037">
    <property type="protein sequence ID" value="OJZ67919.1"/>
    <property type="molecule type" value="Genomic_DNA"/>
</dbReference>
<dbReference type="PANTHER" id="PTHR43107">
    <property type="entry name" value="LONG-CHAIN FATTY ACID TRANSPORT PROTEIN"/>
    <property type="match status" value="1"/>
</dbReference>
<keyword evidence="4" id="KW-0067">ATP-binding</keyword>
<dbReference type="STRING" id="53378.BRW65_26000"/>
<sequence>MDLNLSIVTRPVERLIATAQNGLEVVRLGGLETGSVPSPSQIVESVPMYKLRRYFPPDSRREKPPVGPPVLMVHPMMMSANMWDVTREEGAVGILHANGLDPWVIDFGEPDKVEGGMRRTLADHIVALSQAIDTVKDVTGSDIHLVGYSQGGMWCYQVAAYRRSKSLASIVTFGSPVDTLAALPMGIPANFAAPAANFMADHVFSRLAIPSWMARTGFQMLDPLKTAKARVDFVRQLHDREALLPREQQRRFLEREGWIAWSGPAISELLKQFIAHNRMMTGGFAVNGQMVTLTDITCPVLAFVGEVDDIGQPASVRGIRRAAPDAEVYESTIRTGHFGLVVGSKAAQQSWPTVAEWVKWLSTGGDKPTGIDLMADQPAEHSDSGVALSSRITHGLGEVSEAALGMVRGAANTVVAANKSMRTLAVETARTLPRLVRLGQINDHTRISLGRIIDEQAHDAPQGEFLLFDGRVHTYEAVNRRINNVVRGLIEVGVRQGDRVGVLMETRPSALVAIAALSRLGATAVVMRPDADLAASVRLGGVTELLTDPTNLEAVLAADRQGLRQVLVLGGGESRDLHLPDDSDVIDMEKIDPDAVQLPGWYRPNPGLARDLAFIAFSAAGGELVAKQITNFRWAVSAFGTASTAALDRRDTVYCLTPLHHESALLVSLGGAVVGGTRIALSRGLDRDRFVQEVRQYGVTVVSYTWAMLREIVDDPAFVLHGNHPVRLFIGSGMPTGLWERVVDAFAPAHVVEFFATTDGQAVLANVSGAKIGSKGRPLPGAGRIELAAYDPEHDLILENERGFVQVAEPKQVGVLLAASNGPIDPTASVKRGVFAAGDTWISTEYLFYRDDDGDFWLAGRRGSVVHTARGLVFDEPVTNLLGCINGVDLAVTYNVPVGDREIAVSAVTLLPGASITAADLTDAVARIPIGVGPDIVQVCPELTLSATYRPTVSALRAAGIPKPGRQVWYFDADGNFFRKLTPTVRSELSGRSDG</sequence>
<evidence type="ECO:0000259" key="5">
    <source>
        <dbReference type="Pfam" id="PF00501"/>
    </source>
</evidence>
<dbReference type="Proteomes" id="UP000186438">
    <property type="component" value="Unassembled WGS sequence"/>
</dbReference>
<comment type="similarity">
    <text evidence="1">Belongs to the ATP-dependent AMP-binding enzyme family.</text>
</comment>
<evidence type="ECO:0000256" key="3">
    <source>
        <dbReference type="ARBA" id="ARBA00022741"/>
    </source>
</evidence>
<dbReference type="SUPFAM" id="SSF56801">
    <property type="entry name" value="Acetyl-CoA synthetase-like"/>
    <property type="match status" value="1"/>
</dbReference>
<evidence type="ECO:0000313" key="7">
    <source>
        <dbReference type="Proteomes" id="UP000186438"/>
    </source>
</evidence>
<dbReference type="GO" id="GO:0004467">
    <property type="term" value="F:long-chain fatty acid-CoA ligase activity"/>
    <property type="evidence" value="ECO:0007669"/>
    <property type="project" value="TreeGrafter"/>
</dbReference>
<evidence type="ECO:0000256" key="4">
    <source>
        <dbReference type="ARBA" id="ARBA00022840"/>
    </source>
</evidence>
<accession>A0A1Q4HK50</accession>
<keyword evidence="2" id="KW-0436">Ligase</keyword>
<dbReference type="Gene3D" id="3.40.50.12780">
    <property type="entry name" value="N-terminal domain of ligase-like"/>
    <property type="match status" value="1"/>
</dbReference>
<dbReference type="Gene3D" id="3.40.50.1820">
    <property type="entry name" value="alpha/beta hydrolase"/>
    <property type="match status" value="1"/>
</dbReference>
<dbReference type="GO" id="GO:0005324">
    <property type="term" value="F:long-chain fatty acid transmembrane transporter activity"/>
    <property type="evidence" value="ECO:0007669"/>
    <property type="project" value="TreeGrafter"/>
</dbReference>
<dbReference type="GO" id="GO:0005886">
    <property type="term" value="C:plasma membrane"/>
    <property type="evidence" value="ECO:0007669"/>
    <property type="project" value="TreeGrafter"/>
</dbReference>
<dbReference type="RefSeq" id="WP_073879786.1">
    <property type="nucleotide sequence ID" value="NZ_MPNT01000037.1"/>
</dbReference>
<evidence type="ECO:0000313" key="6">
    <source>
        <dbReference type="EMBL" id="OJZ67919.1"/>
    </source>
</evidence>
<dbReference type="InterPro" id="IPR042099">
    <property type="entry name" value="ANL_N_sf"/>
</dbReference>